<name>A0ABY7BYK8_9HYPH</name>
<dbReference type="InterPro" id="IPR008775">
    <property type="entry name" value="Phytyl_CoA_dOase-like"/>
</dbReference>
<comment type="cofactor">
    <cofactor evidence="1">
        <name>Fe(2+)</name>
        <dbReference type="ChEBI" id="CHEBI:29033"/>
    </cofactor>
</comment>
<keyword evidence="2" id="KW-0223">Dioxygenase</keyword>
<dbReference type="Gene3D" id="2.60.120.620">
    <property type="entry name" value="q2cbj1_9rhob like domain"/>
    <property type="match status" value="1"/>
</dbReference>
<dbReference type="Proteomes" id="UP001164020">
    <property type="component" value="Chromosome"/>
</dbReference>
<dbReference type="PANTHER" id="PTHR20883">
    <property type="entry name" value="PHYTANOYL-COA DIOXYGENASE DOMAIN CONTAINING 1"/>
    <property type="match status" value="1"/>
</dbReference>
<organism evidence="2 3">
    <name type="scientific">Jiella pelagia</name>
    <dbReference type="NCBI Taxonomy" id="2986949"/>
    <lineage>
        <taxon>Bacteria</taxon>
        <taxon>Pseudomonadati</taxon>
        <taxon>Pseudomonadota</taxon>
        <taxon>Alphaproteobacteria</taxon>
        <taxon>Hyphomicrobiales</taxon>
        <taxon>Aurantimonadaceae</taxon>
        <taxon>Jiella</taxon>
    </lineage>
</organism>
<keyword evidence="2" id="KW-0560">Oxidoreductase</keyword>
<evidence type="ECO:0000313" key="3">
    <source>
        <dbReference type="Proteomes" id="UP001164020"/>
    </source>
</evidence>
<proteinExistence type="predicted"/>
<dbReference type="EMBL" id="CP114029">
    <property type="protein sequence ID" value="WAP68924.1"/>
    <property type="molecule type" value="Genomic_DNA"/>
</dbReference>
<accession>A0ABY7BYK8</accession>
<keyword evidence="3" id="KW-1185">Reference proteome</keyword>
<dbReference type="SUPFAM" id="SSF51197">
    <property type="entry name" value="Clavaminate synthase-like"/>
    <property type="match status" value="1"/>
</dbReference>
<dbReference type="GO" id="GO:0051213">
    <property type="term" value="F:dioxygenase activity"/>
    <property type="evidence" value="ECO:0007669"/>
    <property type="project" value="UniProtKB-KW"/>
</dbReference>
<reference evidence="2" key="1">
    <citation type="submission" date="2022-12" db="EMBL/GenBank/DDBJ databases">
        <title>Jiella pelagia sp. nov., isolated from phosphonate enriched culture of Northwest Pacific surface seawater.</title>
        <authorList>
            <person name="Shin D.Y."/>
            <person name="Hwang C.Y."/>
        </authorList>
    </citation>
    <scope>NUCLEOTIDE SEQUENCE</scope>
    <source>
        <strain evidence="2">HL-NP1</strain>
    </source>
</reference>
<dbReference type="RefSeq" id="WP_268881359.1">
    <property type="nucleotide sequence ID" value="NZ_CP114029.1"/>
</dbReference>
<evidence type="ECO:0000313" key="2">
    <source>
        <dbReference type="EMBL" id="WAP68924.1"/>
    </source>
</evidence>
<dbReference type="Pfam" id="PF05721">
    <property type="entry name" value="PhyH"/>
    <property type="match status" value="1"/>
</dbReference>
<evidence type="ECO:0000256" key="1">
    <source>
        <dbReference type="ARBA" id="ARBA00001954"/>
    </source>
</evidence>
<sequence>MTPDDIRQTPCGTISDESRERYFADGAVCVERAVQGEWLDRLRSAIDRLIESSRAVKASDAVFDLEPGHSAEAPRLRRVSSPCDLDPVFWEVLTEGPVGAIAADLLGPDVKFYQAKLNFKWAKGGAEVKWHQDQPFFPHTNHAVATFGIYLNDCGLEQGPLKILPGSHHGPIYSHYDEDGVWRGDIRAGEVETLATENAIEFTAPAGSMTVHNYLTVHGSRPNLSDTGRPLLLYVLSAADAAPYTSQPLKSRFEQTIVRGSPAAMVHHEAGRFRVPPDWSGGYTSIFATQQKETRAAAE</sequence>
<gene>
    <name evidence="2" type="ORF">OH818_27585</name>
</gene>
<dbReference type="PANTHER" id="PTHR20883:SF48">
    <property type="entry name" value="ECTOINE DIOXYGENASE"/>
    <property type="match status" value="1"/>
</dbReference>
<protein>
    <submittedName>
        <fullName evidence="2">Phytanoyl-CoA dioxygenase family protein</fullName>
    </submittedName>
</protein>